<dbReference type="EMBL" id="CABFNS010000899">
    <property type="protein sequence ID" value="VUC34943.1"/>
    <property type="molecule type" value="Genomic_DNA"/>
</dbReference>
<dbReference type="InterPro" id="IPR024338">
    <property type="entry name" value="MID1/Yam8"/>
</dbReference>
<proteinExistence type="predicted"/>
<dbReference type="PANTHER" id="PTHR39142:SF1">
    <property type="entry name" value="AEL197CP"/>
    <property type="match status" value="1"/>
</dbReference>
<comment type="caution">
    <text evidence="2">The sequence shown here is derived from an EMBL/GenBank/DDBJ whole genome shotgun (WGS) entry which is preliminary data.</text>
</comment>
<feature type="non-terminal residue" evidence="2">
    <location>
        <position position="1"/>
    </location>
</feature>
<reference evidence="2 3" key="1">
    <citation type="submission" date="2019-06" db="EMBL/GenBank/DDBJ databases">
        <authorList>
            <person name="Broberg M."/>
        </authorList>
    </citation>
    <scope>NUCLEOTIDE SEQUENCE [LARGE SCALE GENOMIC DNA]</scope>
</reference>
<evidence type="ECO:0000256" key="1">
    <source>
        <dbReference type="SAM" id="MobiDB-lite"/>
    </source>
</evidence>
<evidence type="ECO:0000313" key="2">
    <source>
        <dbReference type="EMBL" id="VUC34943.1"/>
    </source>
</evidence>
<gene>
    <name evidence="2" type="ORF">CLO192961_LOCUS399269</name>
</gene>
<protein>
    <recommendedName>
        <fullName evidence="4">FZ domain-containing protein</fullName>
    </recommendedName>
</protein>
<evidence type="ECO:0008006" key="4">
    <source>
        <dbReference type="Google" id="ProtNLM"/>
    </source>
</evidence>
<accession>A0ABY6UV72</accession>
<feature type="region of interest" description="Disordered" evidence="1">
    <location>
        <begin position="373"/>
        <end position="396"/>
    </location>
</feature>
<dbReference type="Proteomes" id="UP000766486">
    <property type="component" value="Unassembled WGS sequence"/>
</dbReference>
<dbReference type="Pfam" id="PF12929">
    <property type="entry name" value="Mid1"/>
    <property type="match status" value="1"/>
</dbReference>
<dbReference type="PANTHER" id="PTHR39142">
    <property type="entry name" value="MID1P"/>
    <property type="match status" value="1"/>
</dbReference>
<organism evidence="2 3">
    <name type="scientific">Bionectria ochroleuca</name>
    <name type="common">Gliocladium roseum</name>
    <dbReference type="NCBI Taxonomy" id="29856"/>
    <lineage>
        <taxon>Eukaryota</taxon>
        <taxon>Fungi</taxon>
        <taxon>Dikarya</taxon>
        <taxon>Ascomycota</taxon>
        <taxon>Pezizomycotina</taxon>
        <taxon>Sordariomycetes</taxon>
        <taxon>Hypocreomycetidae</taxon>
        <taxon>Hypocreales</taxon>
        <taxon>Bionectriaceae</taxon>
        <taxon>Clonostachys</taxon>
    </lineage>
</organism>
<keyword evidence="3" id="KW-1185">Reference proteome</keyword>
<sequence>TNAPREYALVMALSPLQSRLVASLGASLLLLAIYLLLFSPQLASATELPVRDGFDLGLNGPLDDEQTDIFEPAYQPDFAAFDRSIIGRAPSGLKSLGNNIVKSWNLSPGETACYVFSTGSSRTQTTTVEGTSTTATATAAGNGKRDLDTEILTPRAAKRRIYVSANTCLQPTQTNNGTKDRLPPQLILAASTSGDTGCSQPTSNQPNWAKFDEGSATLIVEAEGDLFITVTAPNVTEGFDGVYNFEVAASTDAYFHSYDGSKNTTLDSRLVHSDARGVLLSTNPLTTNTSEYETFEKLDPLPYKLFVENTDLILFDGLRKSICGMKNSARSFTDDLVTMSMTPGIYEGPRQRFRFEGLNSSSSYRAILVQMDTGSETKTGKRQNGDDDSSNDSRNGKIGGGGVVFEGLSFNTSSDKSTCKIVSNLDFCGNVSWAVPGNSSASNAEVSKAYDDYAKSIYESFEKVMMQVPCEEGNSSVYSLIHTCDECKEAYKEWLCTITFPRCVDYSDSTAGLKRNVNNPFPDGSMVDEEERNNLTKEHKWHNMSRNLWIEENIKPGPYKEVLPCDEVCFEVVRRCPAAIQFGCPKWHYPGFDGGYAMRGGNEETGLTTCNALGTSQDRVGIANLLQPQALGIFTISLLVSFALYL</sequence>
<evidence type="ECO:0000313" key="3">
    <source>
        <dbReference type="Proteomes" id="UP000766486"/>
    </source>
</evidence>
<name>A0ABY6UV72_BIOOC</name>